<name>A0A6A1WBA0_9ROSI</name>
<sequence>MFSTMPHRKAWPVVKVALRTCSAEKGKAVALPKPRHCSRNHLRYVHSVAIGWWGWRLRIWRTGSGLRRPDYWTRRRWRERTMRPFWRRSRSFRVRSM</sequence>
<comment type="caution">
    <text evidence="1">The sequence shown here is derived from an EMBL/GenBank/DDBJ whole genome shotgun (WGS) entry which is preliminary data.</text>
</comment>
<dbReference type="EMBL" id="RXIC02000021">
    <property type="protein sequence ID" value="KAB1220090.1"/>
    <property type="molecule type" value="Genomic_DNA"/>
</dbReference>
<dbReference type="AlphaFoldDB" id="A0A6A1WBA0"/>
<organism evidence="1 2">
    <name type="scientific">Morella rubra</name>
    <name type="common">Chinese bayberry</name>
    <dbReference type="NCBI Taxonomy" id="262757"/>
    <lineage>
        <taxon>Eukaryota</taxon>
        <taxon>Viridiplantae</taxon>
        <taxon>Streptophyta</taxon>
        <taxon>Embryophyta</taxon>
        <taxon>Tracheophyta</taxon>
        <taxon>Spermatophyta</taxon>
        <taxon>Magnoliopsida</taxon>
        <taxon>eudicotyledons</taxon>
        <taxon>Gunneridae</taxon>
        <taxon>Pentapetalae</taxon>
        <taxon>rosids</taxon>
        <taxon>fabids</taxon>
        <taxon>Fagales</taxon>
        <taxon>Myricaceae</taxon>
        <taxon>Morella</taxon>
    </lineage>
</organism>
<accession>A0A6A1WBA0</accession>
<gene>
    <name evidence="1" type="ORF">CJ030_MR3G005577</name>
</gene>
<proteinExistence type="predicted"/>
<protein>
    <submittedName>
        <fullName evidence="1">Uncharacterized protein</fullName>
    </submittedName>
</protein>
<evidence type="ECO:0000313" key="1">
    <source>
        <dbReference type="EMBL" id="KAB1220090.1"/>
    </source>
</evidence>
<reference evidence="1 2" key="1">
    <citation type="journal article" date="2019" name="Plant Biotechnol. J.">
        <title>The red bayberry genome and genetic basis of sex determination.</title>
        <authorList>
            <person name="Jia H.M."/>
            <person name="Jia H.J."/>
            <person name="Cai Q.L."/>
            <person name="Wang Y."/>
            <person name="Zhao H.B."/>
            <person name="Yang W.F."/>
            <person name="Wang G.Y."/>
            <person name="Li Y.H."/>
            <person name="Zhan D.L."/>
            <person name="Shen Y.T."/>
            <person name="Niu Q.F."/>
            <person name="Chang L."/>
            <person name="Qiu J."/>
            <person name="Zhao L."/>
            <person name="Xie H.B."/>
            <person name="Fu W.Y."/>
            <person name="Jin J."/>
            <person name="Li X.W."/>
            <person name="Jiao Y."/>
            <person name="Zhou C.C."/>
            <person name="Tu T."/>
            <person name="Chai C.Y."/>
            <person name="Gao J.L."/>
            <person name="Fan L.J."/>
            <person name="van de Weg E."/>
            <person name="Wang J.Y."/>
            <person name="Gao Z.S."/>
        </authorList>
    </citation>
    <scope>NUCLEOTIDE SEQUENCE [LARGE SCALE GENOMIC DNA]</scope>
    <source>
        <tissue evidence="1">Leaves</tissue>
    </source>
</reference>
<evidence type="ECO:0000313" key="2">
    <source>
        <dbReference type="Proteomes" id="UP000516437"/>
    </source>
</evidence>
<keyword evidence="2" id="KW-1185">Reference proteome</keyword>
<dbReference type="Proteomes" id="UP000516437">
    <property type="component" value="Chromosome 3"/>
</dbReference>